<dbReference type="STRING" id="1202450.B586_19850"/>
<evidence type="ECO:0000256" key="1">
    <source>
        <dbReference type="SAM" id="MobiDB-lite"/>
    </source>
</evidence>
<proteinExistence type="predicted"/>
<accession>A0A0I9VGP4</accession>
<protein>
    <submittedName>
        <fullName evidence="2">Uncharacterized protein</fullName>
    </submittedName>
</protein>
<dbReference type="Proteomes" id="UP000036334">
    <property type="component" value="Unassembled WGS sequence"/>
</dbReference>
<dbReference type="EMBL" id="LDPR01000008">
    <property type="protein sequence ID" value="KLO36638.1"/>
    <property type="molecule type" value="Genomic_DNA"/>
</dbReference>
<feature type="region of interest" description="Disordered" evidence="1">
    <location>
        <begin position="116"/>
        <end position="140"/>
    </location>
</feature>
<keyword evidence="3" id="KW-1185">Reference proteome</keyword>
<name>A0A0I9VGP4_9MYCO</name>
<organism evidence="2 3">
    <name type="scientific">Mycobacterium haemophilum</name>
    <dbReference type="NCBI Taxonomy" id="29311"/>
    <lineage>
        <taxon>Bacteria</taxon>
        <taxon>Bacillati</taxon>
        <taxon>Actinomycetota</taxon>
        <taxon>Actinomycetes</taxon>
        <taxon>Mycobacteriales</taxon>
        <taxon>Mycobacteriaceae</taxon>
        <taxon>Mycobacterium</taxon>
    </lineage>
</organism>
<comment type="caution">
    <text evidence="2">The sequence shown here is derived from an EMBL/GenBank/DDBJ whole genome shotgun (WGS) entry which is preliminary data.</text>
</comment>
<dbReference type="AlphaFoldDB" id="A0A0I9VGP4"/>
<feature type="region of interest" description="Disordered" evidence="1">
    <location>
        <begin position="1"/>
        <end position="28"/>
    </location>
</feature>
<reference evidence="2 3" key="1">
    <citation type="submission" date="2015-05" db="EMBL/GenBank/DDBJ databases">
        <title>Genome sequence of Mycobacterium haemophilum.</title>
        <authorList>
            <person name="Greninger A.L."/>
            <person name="Cunningham G."/>
            <person name="Miller S."/>
        </authorList>
    </citation>
    <scope>NUCLEOTIDE SEQUENCE [LARGE SCALE GENOMIC DNA]</scope>
    <source>
        <strain evidence="3">UC1</strain>
    </source>
</reference>
<sequence>MNASIPFGAASRSRRNSDRLTRLGHDRTDGRIRRRTDNVQRTRYLPTQLGKFANQLPHRNSGVSGVAGAADAEPQDLVADGELGDVGPHGGHYAGKVAALAGRKRGGKYLVHRANADGGFAGSSRPLTGESTLMPWRTPA</sequence>
<dbReference type="PATRIC" id="fig|29311.18.peg.3895"/>
<evidence type="ECO:0000313" key="2">
    <source>
        <dbReference type="EMBL" id="KLO36638.1"/>
    </source>
</evidence>
<feature type="compositionally biased region" description="Basic and acidic residues" evidence="1">
    <location>
        <begin position="15"/>
        <end position="28"/>
    </location>
</feature>
<evidence type="ECO:0000313" key="3">
    <source>
        <dbReference type="Proteomes" id="UP000036334"/>
    </source>
</evidence>
<gene>
    <name evidence="2" type="ORF">ABH38_11740</name>
</gene>